<organism evidence="2 3">
    <name type="scientific">Dehalogenimonas formicexedens</name>
    <dbReference type="NCBI Taxonomy" id="1839801"/>
    <lineage>
        <taxon>Bacteria</taxon>
        <taxon>Bacillati</taxon>
        <taxon>Chloroflexota</taxon>
        <taxon>Dehalococcoidia</taxon>
        <taxon>Dehalococcoidales</taxon>
        <taxon>Dehalococcoidaceae</taxon>
        <taxon>Dehalogenimonas</taxon>
    </lineage>
</organism>
<protein>
    <submittedName>
        <fullName evidence="2">DNA transformation protein</fullName>
    </submittedName>
</protein>
<dbReference type="AlphaFoldDB" id="A0A1P8F5Z2"/>
<dbReference type="SUPFAM" id="SSF159894">
    <property type="entry name" value="YgaC/TfoX-N like"/>
    <property type="match status" value="1"/>
</dbReference>
<evidence type="ECO:0000313" key="3">
    <source>
        <dbReference type="Proteomes" id="UP000185934"/>
    </source>
</evidence>
<dbReference type="InterPro" id="IPR047525">
    <property type="entry name" value="TfoX-like"/>
</dbReference>
<proteinExistence type="predicted"/>
<evidence type="ECO:0000313" key="2">
    <source>
        <dbReference type="EMBL" id="APV43907.1"/>
    </source>
</evidence>
<dbReference type="Proteomes" id="UP000185934">
    <property type="component" value="Chromosome"/>
</dbReference>
<dbReference type="Gene3D" id="3.30.1460.30">
    <property type="entry name" value="YgaC/TfoX-N like chaperone"/>
    <property type="match status" value="1"/>
</dbReference>
<gene>
    <name evidence="2" type="ORF">Dform_00552</name>
</gene>
<dbReference type="RefSeq" id="WP_076003654.1">
    <property type="nucleotide sequence ID" value="NZ_CP018258.1"/>
</dbReference>
<dbReference type="OrthoDB" id="9803291at2"/>
<dbReference type="KEGG" id="dfo:Dform_00552"/>
<reference evidence="3" key="1">
    <citation type="submission" date="2016-11" db="EMBL/GenBank/DDBJ databases">
        <title>Dehalogenimonas formicexedens sp. nov., a chlorinated alkane respiring bacterium isolated from contaminated groundwater.</title>
        <authorList>
            <person name="Key T.A."/>
            <person name="Bowman K.S."/>
            <person name="Lee I."/>
            <person name="Chun J."/>
            <person name="Albuquerque L."/>
            <person name="da Costa M.S."/>
            <person name="Rainey F.A."/>
            <person name="Moe W.M."/>
        </authorList>
    </citation>
    <scope>NUCLEOTIDE SEQUENCE [LARGE SCALE GENOMIC DNA]</scope>
    <source>
        <strain evidence="3">NSZ-14</strain>
    </source>
</reference>
<dbReference type="EMBL" id="CP018258">
    <property type="protein sequence ID" value="APV43907.1"/>
    <property type="molecule type" value="Genomic_DNA"/>
</dbReference>
<keyword evidence="3" id="KW-1185">Reference proteome</keyword>
<dbReference type="PANTHER" id="PTHR36121:SF1">
    <property type="entry name" value="PROTEIN SXY"/>
    <property type="match status" value="1"/>
</dbReference>
<dbReference type="InterPro" id="IPR007076">
    <property type="entry name" value="TfoX_N"/>
</dbReference>
<dbReference type="STRING" id="1839801.Dform_00552"/>
<dbReference type="PANTHER" id="PTHR36121">
    <property type="entry name" value="PROTEIN SXY"/>
    <property type="match status" value="1"/>
</dbReference>
<dbReference type="Pfam" id="PF04993">
    <property type="entry name" value="TfoX_N"/>
    <property type="match status" value="1"/>
</dbReference>
<feature type="domain" description="TfoX N-terminal" evidence="1">
    <location>
        <begin position="14"/>
        <end position="95"/>
    </location>
</feature>
<sequence length="105" mass="11883">MPAIKAFLEHVLEKLTSLGPVTGRSMFGGFGVFHDEEMFGLISNDVLYLKADDSNREDYLSRGSSQYKPMPYFRVPDDVFENSEDLSRWAQKSVAIAHAPPKKKK</sequence>
<evidence type="ECO:0000259" key="1">
    <source>
        <dbReference type="Pfam" id="PF04993"/>
    </source>
</evidence>
<name>A0A1P8F5Z2_9CHLR</name>
<accession>A0A1P8F5Z2</accession>